<dbReference type="AlphaFoldDB" id="A0A0P9EYK1"/>
<name>A0A0P9EYK1_9CHLR</name>
<dbReference type="EMBL" id="LJCR01002072">
    <property type="protein sequence ID" value="KPV49284.1"/>
    <property type="molecule type" value="Genomic_DNA"/>
</dbReference>
<keyword evidence="2" id="KW-1185">Reference proteome</keyword>
<organism evidence="1 2">
    <name type="scientific">Kouleothrix aurantiaca</name>
    <dbReference type="NCBI Taxonomy" id="186479"/>
    <lineage>
        <taxon>Bacteria</taxon>
        <taxon>Bacillati</taxon>
        <taxon>Chloroflexota</taxon>
        <taxon>Chloroflexia</taxon>
        <taxon>Chloroflexales</taxon>
        <taxon>Roseiflexineae</taxon>
        <taxon>Roseiflexaceae</taxon>
        <taxon>Kouleothrix</taxon>
    </lineage>
</organism>
<evidence type="ECO:0000313" key="2">
    <source>
        <dbReference type="Proteomes" id="UP000050509"/>
    </source>
</evidence>
<evidence type="ECO:0000313" key="1">
    <source>
        <dbReference type="EMBL" id="KPV49284.1"/>
    </source>
</evidence>
<gene>
    <name evidence="1" type="ORF">SE17_33510</name>
</gene>
<comment type="caution">
    <text evidence="1">The sequence shown here is derived from an EMBL/GenBank/DDBJ whole genome shotgun (WGS) entry which is preliminary data.</text>
</comment>
<accession>A0A0P9EYK1</accession>
<protein>
    <submittedName>
        <fullName evidence="1">Uncharacterized protein</fullName>
    </submittedName>
</protein>
<dbReference type="Proteomes" id="UP000050509">
    <property type="component" value="Unassembled WGS sequence"/>
</dbReference>
<reference evidence="1 2" key="1">
    <citation type="submission" date="2015-09" db="EMBL/GenBank/DDBJ databases">
        <title>Draft genome sequence of Kouleothrix aurantiaca JCM 19913.</title>
        <authorList>
            <person name="Hemp J."/>
        </authorList>
    </citation>
    <scope>NUCLEOTIDE SEQUENCE [LARGE SCALE GENOMIC DNA]</scope>
    <source>
        <strain evidence="1 2">COM-B</strain>
    </source>
</reference>
<sequence>MEQIAFSIQLDAVVTLDRPDASGARWPDSAEGILSAAWVPVQGGETMTHQVYRGPLTLQADDYSRGEVGGVRYHYALEGVALQRAKTRMLALLAYLQDIGWDVGSIVTAVQQGALVDRDGVRTRLVWAVQVQYRSGSAEDAPRAGTFPTVLLSERVERSVRPAASAV</sequence>
<proteinExistence type="predicted"/>